<dbReference type="NCBIfam" id="TIGR00756">
    <property type="entry name" value="PPR"/>
    <property type="match status" value="1"/>
</dbReference>
<feature type="region of interest" description="Disordered" evidence="3">
    <location>
        <begin position="767"/>
        <end position="819"/>
    </location>
</feature>
<dbReference type="Gene3D" id="1.25.40.10">
    <property type="entry name" value="Tetratricopeptide repeat domain"/>
    <property type="match status" value="1"/>
</dbReference>
<evidence type="ECO:0000313" key="5">
    <source>
        <dbReference type="EMBL" id="KNG81370.1"/>
    </source>
</evidence>
<keyword evidence="1" id="KW-0862">Zinc</keyword>
<keyword evidence="1" id="KW-0479">Metal-binding</keyword>
<dbReference type="PROSITE" id="PS50157">
    <property type="entry name" value="ZINC_FINGER_C2H2_2"/>
    <property type="match status" value="1"/>
</dbReference>
<evidence type="ECO:0000313" key="6">
    <source>
        <dbReference type="Proteomes" id="UP000037505"/>
    </source>
</evidence>
<feature type="compositionally biased region" description="Polar residues" evidence="3">
    <location>
        <begin position="65"/>
        <end position="77"/>
    </location>
</feature>
<evidence type="ECO:0000256" key="2">
    <source>
        <dbReference type="PROSITE-ProRule" id="PRU00708"/>
    </source>
</evidence>
<feature type="compositionally biased region" description="Low complexity" evidence="3">
    <location>
        <begin position="29"/>
        <end position="46"/>
    </location>
</feature>
<dbReference type="Proteomes" id="UP000037505">
    <property type="component" value="Unassembled WGS sequence"/>
</dbReference>
<dbReference type="InterPro" id="IPR013087">
    <property type="entry name" value="Znf_C2H2_type"/>
</dbReference>
<dbReference type="OrthoDB" id="185373at2759"/>
<feature type="compositionally biased region" description="Acidic residues" evidence="3">
    <location>
        <begin position="805"/>
        <end position="819"/>
    </location>
</feature>
<feature type="compositionally biased region" description="Low complexity" evidence="3">
    <location>
        <begin position="107"/>
        <end position="117"/>
    </location>
</feature>
<organism evidence="5 6">
    <name type="scientific">Aspergillus nomiae NRRL (strain ATCC 15546 / NRRL 13137 / CBS 260.88 / M93)</name>
    <dbReference type="NCBI Taxonomy" id="1509407"/>
    <lineage>
        <taxon>Eukaryota</taxon>
        <taxon>Fungi</taxon>
        <taxon>Dikarya</taxon>
        <taxon>Ascomycota</taxon>
        <taxon>Pezizomycotina</taxon>
        <taxon>Eurotiomycetes</taxon>
        <taxon>Eurotiomycetidae</taxon>
        <taxon>Eurotiales</taxon>
        <taxon>Aspergillaceae</taxon>
        <taxon>Aspergillus</taxon>
        <taxon>Aspergillus subgen. Circumdati</taxon>
    </lineage>
</organism>
<accession>A0A0L1IPU6</accession>
<dbReference type="STRING" id="1509407.A0A0L1IPU6"/>
<dbReference type="GeneID" id="26812610"/>
<gene>
    <name evidence="5" type="ORF">ANOM_010806</name>
</gene>
<dbReference type="GO" id="GO:0006355">
    <property type="term" value="P:regulation of DNA-templated transcription"/>
    <property type="evidence" value="ECO:0007669"/>
    <property type="project" value="InterPro"/>
</dbReference>
<sequence length="1106" mass="122115">MDNRPASEYAQSGSHFPYPPSVAPHSELPAADQASAAATAQYTPQPEVRPNPQYTPQPEVRPAANISSSNTPQSDYGLNQPPPAARSPAYPDYLARPPQYHHAPNTQAGGAAGMAQATSPSMHTLHDGLQNDHRNHTNVKSDADVPIDPSIAASSPTYPPPYSPYQPQGHEMAQYQGHPPPPPPQMYARPDWSHGYGQHQHGLPGPYTTPATTVGPASPAATAGRALARYVFDDFGVCFQRLRIRVYSFVPIPGAQQHKRPRRRYEEIERMYKCGWNGCEKAYGTLNHLNAHVTMQSHGAKRTPEEFKEIRKEWKARKKEEEAQRKAAEERERAAAAQAAQANQVDAPGPGDPGQPGQPPAYPGSVRPQLPPIGYQPADGQVPGQYGAPGGGMVYQGNGQMAYPPNYPHSPYGQSGQVYQQPTHSGDSEPLNVNEEIDEPESVAESGEFEDSESAVTSEEFEDTLLEPNRWVKSREGTTHDDILLSIAKAGTSPKTREELDGTMSVRVSGKVVEMELKWLKDPRALSDRVARLLKADDVLLAVALVRTAQRERMECTVAWNHLMEYCMTKNNPKAALKFYNEMKKRGRRPNSVTYTVMLDGLCRVSKDAGVNPVKTAFSIYRSIFAPNSTVTPNLIHTNAMLNVCARHRNMDSLWQVAGELPEDGPGSPDCTTYSIILRAISDAAQADVDRMKPSQVEKILARKAQGIKEGKRIWSDIIFRWKKGQLELDNLLVSAMANLLLEGSTDRDCYDVFVLIHQVTGVPILAKEPSDSSSKPQKKSRRGDLEEDVPFVDDSEKLYRPSEAEPEELEQEEEEETFENVSTLSLARDLLLSLAGKAYWQHLTLEDTHYKIEPDGGTYHQYLRLLRLGHSSRVALEVIRNQMVPAQMTEGRSFRIAFACCLRDRKNINVFKNANGLLHLMEESLVLPFPQALGAYLDLVRILGDSPQLLMSLNGIDGTGKRPAGGLSALGQQLRLNLQTTAVETLRPCVAKLDTAMKHGLVSPVPVTGRGIRSNSSDQHAVSGAEALKVLATVRVLIDDILKPTNSKLLSKEIRAQLKKDSRDLRKYSNAEITEKYKNALVSPTSEQILAYQDQQVAEDPLDVD</sequence>
<protein>
    <submittedName>
        <fullName evidence="5">Pentatricopeptide repeat protein</fullName>
    </submittedName>
</protein>
<dbReference type="PANTHER" id="PTHR36167">
    <property type="entry name" value="C2H2 FINGER DOMAIN TRANSCRIPTION FACTOR (EUROFUNG)-RELATED"/>
    <property type="match status" value="1"/>
</dbReference>
<comment type="caution">
    <text evidence="5">The sequence shown here is derived from an EMBL/GenBank/DDBJ whole genome shotgun (WGS) entry which is preliminary data.</text>
</comment>
<dbReference type="AlphaFoldDB" id="A0A0L1IPU6"/>
<feature type="compositionally biased region" description="Low complexity" evidence="3">
    <location>
        <begin position="335"/>
        <end position="349"/>
    </location>
</feature>
<feature type="domain" description="C2H2-type" evidence="4">
    <location>
        <begin position="272"/>
        <end position="303"/>
    </location>
</feature>
<dbReference type="GO" id="GO:0008270">
    <property type="term" value="F:zinc ion binding"/>
    <property type="evidence" value="ECO:0007669"/>
    <property type="project" value="UniProtKB-KW"/>
</dbReference>
<dbReference type="Pfam" id="PF13041">
    <property type="entry name" value="PPR_2"/>
    <property type="match status" value="1"/>
</dbReference>
<feature type="compositionally biased region" description="Basic and acidic residues" evidence="3">
    <location>
        <begin position="124"/>
        <end position="143"/>
    </location>
</feature>
<name>A0A0L1IPU6_ASPN3</name>
<dbReference type="InterPro" id="IPR039327">
    <property type="entry name" value="CON7-like"/>
</dbReference>
<feature type="region of interest" description="Disordered" evidence="3">
    <location>
        <begin position="1"/>
        <end position="219"/>
    </location>
</feature>
<evidence type="ECO:0000256" key="1">
    <source>
        <dbReference type="PROSITE-ProRule" id="PRU00042"/>
    </source>
</evidence>
<dbReference type="PROSITE" id="PS51375">
    <property type="entry name" value="PPR"/>
    <property type="match status" value="1"/>
</dbReference>
<feature type="compositionally biased region" description="Basic and acidic residues" evidence="3">
    <location>
        <begin position="795"/>
        <end position="804"/>
    </location>
</feature>
<feature type="compositionally biased region" description="Acidic residues" evidence="3">
    <location>
        <begin position="435"/>
        <end position="462"/>
    </location>
</feature>
<reference evidence="5 6" key="1">
    <citation type="submission" date="2014-06" db="EMBL/GenBank/DDBJ databases">
        <title>The Genome of the Aflatoxigenic Filamentous Fungus Aspergillus nomius.</title>
        <authorList>
            <person name="Moore M.G."/>
            <person name="Shannon B.M."/>
            <person name="Brian M.M."/>
        </authorList>
    </citation>
    <scope>NUCLEOTIDE SEQUENCE [LARGE SCALE GENOMIC DNA]</scope>
    <source>
        <strain evidence="5 6">NRRL 13137</strain>
    </source>
</reference>
<dbReference type="EMBL" id="JNOM01000456">
    <property type="protein sequence ID" value="KNG81370.1"/>
    <property type="molecule type" value="Genomic_DNA"/>
</dbReference>
<dbReference type="RefSeq" id="XP_015402293.1">
    <property type="nucleotide sequence ID" value="XM_015556062.1"/>
</dbReference>
<keyword evidence="6" id="KW-1185">Reference proteome</keyword>
<dbReference type="InterPro" id="IPR002885">
    <property type="entry name" value="PPR_rpt"/>
</dbReference>
<dbReference type="PANTHER" id="PTHR36167:SF3">
    <property type="entry name" value="C2H2 FINGER DOMAIN TRANSCRIPTION FACTOR (EUROFUNG)-RELATED"/>
    <property type="match status" value="1"/>
</dbReference>
<evidence type="ECO:0000259" key="4">
    <source>
        <dbReference type="PROSITE" id="PS50157"/>
    </source>
</evidence>
<feature type="compositionally biased region" description="Basic and acidic residues" evidence="3">
    <location>
        <begin position="315"/>
        <end position="334"/>
    </location>
</feature>
<feature type="compositionally biased region" description="Pro residues" evidence="3">
    <location>
        <begin position="350"/>
        <end position="362"/>
    </location>
</feature>
<dbReference type="PROSITE" id="PS00028">
    <property type="entry name" value="ZINC_FINGER_C2H2_1"/>
    <property type="match status" value="1"/>
</dbReference>
<feature type="repeat" description="PPR" evidence="2">
    <location>
        <begin position="556"/>
        <end position="590"/>
    </location>
</feature>
<keyword evidence="1" id="KW-0863">Zinc-finger</keyword>
<proteinExistence type="predicted"/>
<feature type="compositionally biased region" description="Polar residues" evidence="3">
    <location>
        <begin position="412"/>
        <end position="425"/>
    </location>
</feature>
<feature type="region of interest" description="Disordered" evidence="3">
    <location>
        <begin position="315"/>
        <end position="462"/>
    </location>
</feature>
<evidence type="ECO:0000256" key="3">
    <source>
        <dbReference type="SAM" id="MobiDB-lite"/>
    </source>
</evidence>
<dbReference type="InterPro" id="IPR011990">
    <property type="entry name" value="TPR-like_helical_dom_sf"/>
</dbReference>